<organism evidence="1 2">
    <name type="scientific">Ramlibacter pinisoli</name>
    <dbReference type="NCBI Taxonomy" id="2682844"/>
    <lineage>
        <taxon>Bacteria</taxon>
        <taxon>Pseudomonadati</taxon>
        <taxon>Pseudomonadota</taxon>
        <taxon>Betaproteobacteria</taxon>
        <taxon>Burkholderiales</taxon>
        <taxon>Comamonadaceae</taxon>
        <taxon>Ramlibacter</taxon>
    </lineage>
</organism>
<dbReference type="AlphaFoldDB" id="A0A6N8ISU3"/>
<keyword evidence="2" id="KW-1185">Reference proteome</keyword>
<name>A0A6N8ISU3_9BURK</name>
<evidence type="ECO:0000313" key="1">
    <source>
        <dbReference type="EMBL" id="MVQ29645.1"/>
    </source>
</evidence>
<reference evidence="1 2" key="1">
    <citation type="submission" date="2019-12" db="EMBL/GenBank/DDBJ databases">
        <authorList>
            <person name="Huq M.A."/>
        </authorList>
    </citation>
    <scope>NUCLEOTIDE SEQUENCE [LARGE SCALE GENOMIC DNA]</scope>
    <source>
        <strain evidence="1 2">MAH-25</strain>
    </source>
</reference>
<protein>
    <submittedName>
        <fullName evidence="1">Uncharacterized protein</fullName>
    </submittedName>
</protein>
<dbReference type="Proteomes" id="UP000469385">
    <property type="component" value="Unassembled WGS sequence"/>
</dbReference>
<dbReference type="RefSeq" id="WP_157397626.1">
    <property type="nucleotide sequence ID" value="NZ_WSEL01000003.1"/>
</dbReference>
<evidence type="ECO:0000313" key="2">
    <source>
        <dbReference type="Proteomes" id="UP000469385"/>
    </source>
</evidence>
<sequence length="140" mass="15255">MFVTHEALKHPVQLDRESTAWRGIELALHHPMFLVTCFSSDDDASRTFLLHGTIELNEFANKTPAGKITDLHLLQPPWWSGSSGWAIKRMSEILLQEAPPDGSIPSAVTRGEDGALYGGFPIAQIKGNPGPLSMLAALPN</sequence>
<comment type="caution">
    <text evidence="1">The sequence shown here is derived from an EMBL/GenBank/DDBJ whole genome shotgun (WGS) entry which is preliminary data.</text>
</comment>
<accession>A0A6N8ISU3</accession>
<proteinExistence type="predicted"/>
<gene>
    <name evidence="1" type="ORF">GON04_09310</name>
</gene>
<dbReference type="EMBL" id="WSEL01000003">
    <property type="protein sequence ID" value="MVQ29645.1"/>
    <property type="molecule type" value="Genomic_DNA"/>
</dbReference>